<dbReference type="Proteomes" id="UP000536835">
    <property type="component" value="Unassembled WGS sequence"/>
</dbReference>
<name>A0A7Y3W627_9PROT</name>
<organism evidence="1 2">
    <name type="scientific">Parvularcula mediterranea</name>
    <dbReference type="NCBI Taxonomy" id="2732508"/>
    <lineage>
        <taxon>Bacteria</taxon>
        <taxon>Pseudomonadati</taxon>
        <taxon>Pseudomonadota</taxon>
        <taxon>Alphaproteobacteria</taxon>
        <taxon>Parvularculales</taxon>
        <taxon>Parvularculaceae</taxon>
        <taxon>Parvularcula</taxon>
    </lineage>
</organism>
<keyword evidence="2" id="KW-1185">Reference proteome</keyword>
<accession>A0A7Y3W627</accession>
<evidence type="ECO:0000313" key="1">
    <source>
        <dbReference type="EMBL" id="NNU17259.1"/>
    </source>
</evidence>
<dbReference type="AlphaFoldDB" id="A0A7Y3W627"/>
<evidence type="ECO:0000313" key="2">
    <source>
        <dbReference type="Proteomes" id="UP000536835"/>
    </source>
</evidence>
<comment type="caution">
    <text evidence="1">The sequence shown here is derived from an EMBL/GenBank/DDBJ whole genome shotgun (WGS) entry which is preliminary data.</text>
</comment>
<gene>
    <name evidence="1" type="ORF">HK107_13085</name>
</gene>
<dbReference type="RefSeq" id="WP_173200507.1">
    <property type="nucleotide sequence ID" value="NZ_JABFCX010000003.1"/>
</dbReference>
<sequence length="68" mass="7788">MASNEKRLSKLQILVTDSELQNIDDWRFDNRAENRSSAVRELIALGLSLTQERPEEAEEKLKTLRGSS</sequence>
<proteinExistence type="predicted"/>
<protein>
    <recommendedName>
        <fullName evidence="3">CopG family transcriptional regulator</fullName>
    </recommendedName>
</protein>
<evidence type="ECO:0008006" key="3">
    <source>
        <dbReference type="Google" id="ProtNLM"/>
    </source>
</evidence>
<reference evidence="1 2" key="1">
    <citation type="submission" date="2020-05" db="EMBL/GenBank/DDBJ databases">
        <title>Parvularcula mediterraneae sp. nov., isolated from polypropylene straw from shallow seawater of the seashore of Laganas in Zakynthos island, Greece.</title>
        <authorList>
            <person name="Szabo I."/>
            <person name="Al-Omari J."/>
            <person name="Rado J."/>
            <person name="Szerdahelyi G.S."/>
        </authorList>
    </citation>
    <scope>NUCLEOTIDE SEQUENCE [LARGE SCALE GENOMIC DNA]</scope>
    <source>
        <strain evidence="1 2">ZS-1/3</strain>
    </source>
</reference>
<dbReference type="EMBL" id="JABFCX010000003">
    <property type="protein sequence ID" value="NNU17259.1"/>
    <property type="molecule type" value="Genomic_DNA"/>
</dbReference>